<feature type="signal peptide" evidence="9">
    <location>
        <begin position="1"/>
        <end position="20"/>
    </location>
</feature>
<feature type="transmembrane region" description="Helical" evidence="8">
    <location>
        <begin position="369"/>
        <end position="394"/>
    </location>
</feature>
<dbReference type="PANTHER" id="PTHR10846">
    <property type="entry name" value="SODIUM/POTASSIUM/CALCIUM EXCHANGER"/>
    <property type="match status" value="1"/>
</dbReference>
<organism evidence="11 12">
    <name type="scientific">Stephanodiscus triporus</name>
    <dbReference type="NCBI Taxonomy" id="2934178"/>
    <lineage>
        <taxon>Eukaryota</taxon>
        <taxon>Sar</taxon>
        <taxon>Stramenopiles</taxon>
        <taxon>Ochrophyta</taxon>
        <taxon>Bacillariophyta</taxon>
        <taxon>Coscinodiscophyceae</taxon>
        <taxon>Thalassiosirophycidae</taxon>
        <taxon>Stephanodiscales</taxon>
        <taxon>Stephanodiscaceae</taxon>
        <taxon>Stephanodiscus</taxon>
    </lineage>
</organism>
<dbReference type="EMBL" id="JALLAZ020000613">
    <property type="protein sequence ID" value="KAL3790971.1"/>
    <property type="molecule type" value="Genomic_DNA"/>
</dbReference>
<evidence type="ECO:0000256" key="5">
    <source>
        <dbReference type="ARBA" id="ARBA00022989"/>
    </source>
</evidence>
<keyword evidence="5 8" id="KW-1133">Transmembrane helix</keyword>
<feature type="chain" id="PRO_5044816102" description="Sodium/calcium exchanger membrane region domain-containing protein" evidence="9">
    <location>
        <begin position="21"/>
        <end position="499"/>
    </location>
</feature>
<keyword evidence="9" id="KW-0732">Signal</keyword>
<dbReference type="PANTHER" id="PTHR10846:SF73">
    <property type="entry name" value="SODIUM_CALCIUM EXCHANGER MEMBRANE REGION DOMAIN-CONTAINING PROTEIN"/>
    <property type="match status" value="1"/>
</dbReference>
<feature type="transmembrane region" description="Helical" evidence="8">
    <location>
        <begin position="342"/>
        <end position="363"/>
    </location>
</feature>
<feature type="transmembrane region" description="Helical" evidence="8">
    <location>
        <begin position="481"/>
        <end position="498"/>
    </location>
</feature>
<evidence type="ECO:0000256" key="4">
    <source>
        <dbReference type="ARBA" id="ARBA00022692"/>
    </source>
</evidence>
<keyword evidence="3" id="KW-0813">Transport</keyword>
<reference evidence="11 12" key="1">
    <citation type="submission" date="2024-10" db="EMBL/GenBank/DDBJ databases">
        <title>Updated reference genomes for cyclostephanoid diatoms.</title>
        <authorList>
            <person name="Roberts W.R."/>
            <person name="Alverson A.J."/>
        </authorList>
    </citation>
    <scope>NUCLEOTIDE SEQUENCE [LARGE SCALE GENOMIC DNA]</scope>
    <source>
        <strain evidence="11 12">AJA276-08</strain>
    </source>
</reference>
<gene>
    <name evidence="11" type="ORF">ACHAW5_005216</name>
</gene>
<protein>
    <recommendedName>
        <fullName evidence="10">Sodium/calcium exchanger membrane region domain-containing protein</fullName>
    </recommendedName>
</protein>
<evidence type="ECO:0000256" key="1">
    <source>
        <dbReference type="ARBA" id="ARBA00004141"/>
    </source>
</evidence>
<evidence type="ECO:0000256" key="9">
    <source>
        <dbReference type="SAM" id="SignalP"/>
    </source>
</evidence>
<feature type="region of interest" description="Disordered" evidence="7">
    <location>
        <begin position="212"/>
        <end position="241"/>
    </location>
</feature>
<dbReference type="AlphaFoldDB" id="A0ABD3PUR7"/>
<dbReference type="Proteomes" id="UP001530315">
    <property type="component" value="Unassembled WGS sequence"/>
</dbReference>
<feature type="compositionally biased region" description="Basic and acidic residues" evidence="7">
    <location>
        <begin position="278"/>
        <end position="298"/>
    </location>
</feature>
<keyword evidence="4 8" id="KW-0812">Transmembrane</keyword>
<feature type="domain" description="Sodium/calcium exchanger membrane region" evidence="10">
    <location>
        <begin position="345"/>
        <end position="494"/>
    </location>
</feature>
<feature type="transmembrane region" description="Helical" evidence="8">
    <location>
        <begin position="454"/>
        <end position="474"/>
    </location>
</feature>
<dbReference type="GO" id="GO:0016020">
    <property type="term" value="C:membrane"/>
    <property type="evidence" value="ECO:0007669"/>
    <property type="project" value="UniProtKB-SubCell"/>
</dbReference>
<feature type="domain" description="Sodium/calcium exchanger membrane region" evidence="10">
    <location>
        <begin position="26"/>
        <end position="183"/>
    </location>
</feature>
<name>A0ABD3PUR7_9STRA</name>
<evidence type="ECO:0000313" key="11">
    <source>
        <dbReference type="EMBL" id="KAL3790971.1"/>
    </source>
</evidence>
<accession>A0ABD3PUR7</accession>
<evidence type="ECO:0000256" key="7">
    <source>
        <dbReference type="SAM" id="MobiDB-lite"/>
    </source>
</evidence>
<dbReference type="InterPro" id="IPR004837">
    <property type="entry name" value="NaCa_Exmemb"/>
</dbReference>
<dbReference type="Gene3D" id="1.20.1420.30">
    <property type="entry name" value="NCX, central ion-binding region"/>
    <property type="match status" value="2"/>
</dbReference>
<comment type="similarity">
    <text evidence="2">Belongs to the Ca(2+):cation antiporter (CaCA) (TC 2.A.19) family. SLC24A subfamily.</text>
</comment>
<dbReference type="InterPro" id="IPR044880">
    <property type="entry name" value="NCX_ion-bd_dom_sf"/>
</dbReference>
<evidence type="ECO:0000256" key="3">
    <source>
        <dbReference type="ARBA" id="ARBA00022449"/>
    </source>
</evidence>
<feature type="transmembrane region" description="Helical" evidence="8">
    <location>
        <begin position="414"/>
        <end position="434"/>
    </location>
</feature>
<evidence type="ECO:0000256" key="8">
    <source>
        <dbReference type="SAM" id="Phobius"/>
    </source>
</evidence>
<dbReference type="Pfam" id="PF01699">
    <property type="entry name" value="Na_Ca_ex"/>
    <property type="match status" value="2"/>
</dbReference>
<keyword evidence="3" id="KW-0050">Antiport</keyword>
<evidence type="ECO:0000313" key="12">
    <source>
        <dbReference type="Proteomes" id="UP001530315"/>
    </source>
</evidence>
<dbReference type="InterPro" id="IPR004481">
    <property type="entry name" value="K/Na/Ca-exchanger"/>
</dbReference>
<sequence>MTTLTLSPSAMPCLLHAVVASISLWAQGVVTESRLVPSIDVLARSHGVPDDVAGATLIAAGASSPEFLCTLVSLFITRSGLGLGTIVGSEVFNLLVISAGSLHAAEERELRLERRVVMRDAGFYALSIAMLRLALGDVREVYVIGDEVVAYHDEDAREERRIFVQFWKACLLSGLYVMYVTACVVDFADVARRIMACSCLRPCPLWEFEGRGGPRRRRRRGDVGLDDDDSDGRDHSDRPTVTTYALDTSANVCDGDDDKRKDFDGIGRTTEEPDDMYNDGRDDERDSSNADDDAYPRRDDLIRKPRNASKIELGLWFFLYPLRLIMHYTIPNVRRRKYSSYYHAYLSTASCLAWLCVSSYVMVTSLESLAAFLGMPDSVMGATVSAAGTSYPAYVASRMAVVDGMGNRAVSNILSSNTFNICVGLGVPWMVYILSMGLRPYTDLDDVGVVESMVVLLGTLLIFVVLLASTDFVLVKWQANLFLGLYILYIIYTIGEVYW</sequence>
<keyword evidence="12" id="KW-1185">Reference proteome</keyword>
<comment type="subcellular location">
    <subcellularLocation>
        <location evidence="1">Membrane</location>
        <topology evidence="1">Multi-pass membrane protein</topology>
    </subcellularLocation>
</comment>
<evidence type="ECO:0000256" key="6">
    <source>
        <dbReference type="ARBA" id="ARBA00023136"/>
    </source>
</evidence>
<feature type="region of interest" description="Disordered" evidence="7">
    <location>
        <begin position="263"/>
        <end position="298"/>
    </location>
</feature>
<comment type="caution">
    <text evidence="11">The sequence shown here is derived from an EMBL/GenBank/DDBJ whole genome shotgun (WGS) entry which is preliminary data.</text>
</comment>
<evidence type="ECO:0000259" key="10">
    <source>
        <dbReference type="Pfam" id="PF01699"/>
    </source>
</evidence>
<keyword evidence="6 8" id="KW-0472">Membrane</keyword>
<evidence type="ECO:0000256" key="2">
    <source>
        <dbReference type="ARBA" id="ARBA00005364"/>
    </source>
</evidence>
<proteinExistence type="inferred from homology"/>
<dbReference type="GO" id="GO:0015297">
    <property type="term" value="F:antiporter activity"/>
    <property type="evidence" value="ECO:0007669"/>
    <property type="project" value="UniProtKB-KW"/>
</dbReference>